<dbReference type="InterPro" id="IPR018727">
    <property type="entry name" value="DUF2267"/>
</dbReference>
<gene>
    <name evidence="1" type="ORF">K8I29_06325</name>
</gene>
<dbReference type="EMBL" id="JAIOIV010000049">
    <property type="protein sequence ID" value="MBZ0155818.1"/>
    <property type="molecule type" value="Genomic_DNA"/>
</dbReference>
<dbReference type="InterPro" id="IPR038282">
    <property type="entry name" value="DUF2267_sf"/>
</dbReference>
<accession>A0A953J3W1</accession>
<comment type="caution">
    <text evidence="1">The sequence shown here is derived from an EMBL/GenBank/DDBJ whole genome shotgun (WGS) entry which is preliminary data.</text>
</comment>
<protein>
    <submittedName>
        <fullName evidence="1">DUF2267 domain-containing protein</fullName>
    </submittedName>
</protein>
<reference evidence="1" key="2">
    <citation type="submission" date="2021-08" db="EMBL/GenBank/DDBJ databases">
        <authorList>
            <person name="Dalcin Martins P."/>
        </authorList>
    </citation>
    <scope>NUCLEOTIDE SEQUENCE</scope>
    <source>
        <strain evidence="1">MAG_39</strain>
    </source>
</reference>
<dbReference type="Proteomes" id="UP000705867">
    <property type="component" value="Unassembled WGS sequence"/>
</dbReference>
<dbReference type="Pfam" id="PF10025">
    <property type="entry name" value="DUF2267"/>
    <property type="match status" value="1"/>
</dbReference>
<evidence type="ECO:0000313" key="1">
    <source>
        <dbReference type="EMBL" id="MBZ0155818.1"/>
    </source>
</evidence>
<evidence type="ECO:0000313" key="2">
    <source>
        <dbReference type="Proteomes" id="UP000705867"/>
    </source>
</evidence>
<proteinExistence type="predicted"/>
<organism evidence="1 2">
    <name type="scientific">Candidatus Nitrobium versatile</name>
    <dbReference type="NCBI Taxonomy" id="2884831"/>
    <lineage>
        <taxon>Bacteria</taxon>
        <taxon>Pseudomonadati</taxon>
        <taxon>Nitrospirota</taxon>
        <taxon>Nitrospiria</taxon>
        <taxon>Nitrospirales</taxon>
        <taxon>Nitrospiraceae</taxon>
        <taxon>Candidatus Nitrobium</taxon>
    </lineage>
</organism>
<dbReference type="Gene3D" id="1.10.490.110">
    <property type="entry name" value="Uncharacterized conserved protein DUF2267"/>
    <property type="match status" value="1"/>
</dbReference>
<name>A0A953J3W1_9BACT</name>
<reference evidence="1" key="1">
    <citation type="journal article" date="2021" name="bioRxiv">
        <title>Unraveling nitrogen, sulfur and carbon metabolic pathways and microbial community transcriptional responses to substrate deprivation and toxicity stresses in a bioreactor mimicking anoxic brackish coastal sediment conditions.</title>
        <authorList>
            <person name="Martins P.D."/>
            <person name="Echeveste M.J."/>
            <person name="Arshad A."/>
            <person name="Kurth J."/>
            <person name="Ouboter H."/>
            <person name="Jetten M.S.M."/>
            <person name="Welte C.U."/>
        </authorList>
    </citation>
    <scope>NUCLEOTIDE SEQUENCE</scope>
    <source>
        <strain evidence="1">MAG_39</strain>
    </source>
</reference>
<sequence length="136" mass="15350">MHLGEFIQAVRERGRFSSAEEAERAIHAVFNVFGSRLSIGETEDLVEQLPWRIGDYLLHPDSPEPFGLEEFLRRIAEREGVSRGEAERHARAVLSVLTEAIAEKELDDVLAELPEDLRSFVKAAREKTLSGSSYEI</sequence>
<dbReference type="AlphaFoldDB" id="A0A953J3W1"/>